<accession>A0ABN1M851</accession>
<comment type="caution">
    <text evidence="3">The sequence shown here is derived from an EMBL/GenBank/DDBJ whole genome shotgun (WGS) entry which is preliminary data.</text>
</comment>
<keyword evidence="2" id="KW-0732">Signal</keyword>
<protein>
    <recommendedName>
        <fullName evidence="5">DUF481 domain-containing protein</fullName>
    </recommendedName>
</protein>
<feature type="signal peptide" evidence="2">
    <location>
        <begin position="1"/>
        <end position="28"/>
    </location>
</feature>
<dbReference type="RefSeq" id="WP_215351975.1">
    <property type="nucleotide sequence ID" value="NZ_BAAAFE010000008.1"/>
</dbReference>
<evidence type="ECO:0000256" key="2">
    <source>
        <dbReference type="SAM" id="SignalP"/>
    </source>
</evidence>
<evidence type="ECO:0000313" key="3">
    <source>
        <dbReference type="EMBL" id="GAA0865496.1"/>
    </source>
</evidence>
<feature type="region of interest" description="Disordered" evidence="1">
    <location>
        <begin position="167"/>
        <end position="190"/>
    </location>
</feature>
<sequence>MARKSRHLWKSGLVAAAAISVALPPALAAMTRADRIRDTQLSETLLGQFTPASGDPRLIARYAKMSAEARSSFSFTPALTDEGRRNRAITVVIRSRDDTSSAARTAALTAGRAKAPITVAPVAYDLGASVGFQKFVTPALPRGIDLKNLPVAREPEQLAEKKSRFATRVLSRPSDPAGATDRVTAPGDDQNVDVVSSYRLTKNIDVTAGVRYRTDDRAQPLTDARRDSQAVYVGTAFRF</sequence>
<keyword evidence="4" id="KW-1185">Reference proteome</keyword>
<proteinExistence type="predicted"/>
<reference evidence="3 4" key="1">
    <citation type="journal article" date="2019" name="Int. J. Syst. Evol. Microbiol.">
        <title>The Global Catalogue of Microorganisms (GCM) 10K type strain sequencing project: providing services to taxonomists for standard genome sequencing and annotation.</title>
        <authorList>
            <consortium name="The Broad Institute Genomics Platform"/>
            <consortium name="The Broad Institute Genome Sequencing Center for Infectious Disease"/>
            <person name="Wu L."/>
            <person name="Ma J."/>
        </authorList>
    </citation>
    <scope>NUCLEOTIDE SEQUENCE [LARGE SCALE GENOMIC DNA]</scope>
    <source>
        <strain evidence="3 4">JCM 15910</strain>
    </source>
</reference>
<dbReference type="EMBL" id="BAAAFE010000008">
    <property type="protein sequence ID" value="GAA0865496.1"/>
    <property type="molecule type" value="Genomic_DNA"/>
</dbReference>
<evidence type="ECO:0008006" key="5">
    <source>
        <dbReference type="Google" id="ProtNLM"/>
    </source>
</evidence>
<feature type="chain" id="PRO_5045784236" description="DUF481 domain-containing protein" evidence="2">
    <location>
        <begin position="29"/>
        <end position="239"/>
    </location>
</feature>
<evidence type="ECO:0000313" key="4">
    <source>
        <dbReference type="Proteomes" id="UP001500738"/>
    </source>
</evidence>
<gene>
    <name evidence="3" type="ORF">GCM10009115_24290</name>
</gene>
<evidence type="ECO:0000256" key="1">
    <source>
        <dbReference type="SAM" id="MobiDB-lite"/>
    </source>
</evidence>
<dbReference type="Proteomes" id="UP001500738">
    <property type="component" value="Unassembled WGS sequence"/>
</dbReference>
<organism evidence="3 4">
    <name type="scientific">Sphingopyxis soli</name>
    <dbReference type="NCBI Taxonomy" id="592051"/>
    <lineage>
        <taxon>Bacteria</taxon>
        <taxon>Pseudomonadati</taxon>
        <taxon>Pseudomonadota</taxon>
        <taxon>Alphaproteobacteria</taxon>
        <taxon>Sphingomonadales</taxon>
        <taxon>Sphingomonadaceae</taxon>
        <taxon>Sphingopyxis</taxon>
    </lineage>
</organism>
<name>A0ABN1M851_9SPHN</name>